<dbReference type="SMR" id="A0A0M4EG15"/>
<protein>
    <submittedName>
        <fullName evidence="4">GstE10</fullName>
    </submittedName>
</protein>
<dbReference type="PROSITE" id="PS50404">
    <property type="entry name" value="GST_NTER"/>
    <property type="match status" value="1"/>
</dbReference>
<dbReference type="AlphaFoldDB" id="A0A0M4EG15"/>
<dbReference type="FunFam" id="3.40.30.10:FF:000034">
    <property type="entry name" value="glutathione S-transferase 1"/>
    <property type="match status" value="1"/>
</dbReference>
<dbReference type="SUPFAM" id="SSF47616">
    <property type="entry name" value="GST C-terminal domain-like"/>
    <property type="match status" value="1"/>
</dbReference>
<evidence type="ECO:0000259" key="2">
    <source>
        <dbReference type="PROSITE" id="PS50404"/>
    </source>
</evidence>
<name>A0A0M4EG15_DROBS</name>
<accession>A0A0M4EG15</accession>
<keyword evidence="5" id="KW-1185">Reference proteome</keyword>
<dbReference type="OrthoDB" id="2309723at2759"/>
<dbReference type="InterPro" id="IPR004045">
    <property type="entry name" value="Glutathione_S-Trfase_N"/>
</dbReference>
<dbReference type="SUPFAM" id="SSF52833">
    <property type="entry name" value="Thioredoxin-like"/>
    <property type="match status" value="1"/>
</dbReference>
<dbReference type="Gene3D" id="1.20.1050.10">
    <property type="match status" value="1"/>
</dbReference>
<dbReference type="FunFam" id="1.20.1050.10:FF:000007">
    <property type="entry name" value="Glutathione S-transferase 1-1"/>
    <property type="match status" value="1"/>
</dbReference>
<dbReference type="Gene3D" id="3.40.30.10">
    <property type="entry name" value="Glutaredoxin"/>
    <property type="match status" value="1"/>
</dbReference>
<dbReference type="GO" id="GO:0004364">
    <property type="term" value="F:glutathione transferase activity"/>
    <property type="evidence" value="ECO:0007669"/>
    <property type="project" value="TreeGrafter"/>
</dbReference>
<feature type="domain" description="GST N-terminal" evidence="2">
    <location>
        <begin position="1"/>
        <end position="82"/>
    </location>
</feature>
<dbReference type="Pfam" id="PF00043">
    <property type="entry name" value="GST_C"/>
    <property type="match status" value="1"/>
</dbReference>
<gene>
    <name evidence="4" type="ORF">Dbus_chr2Rg1980</name>
</gene>
<dbReference type="InterPro" id="IPR040079">
    <property type="entry name" value="Glutathione_S-Trfase"/>
</dbReference>
<dbReference type="OMA" id="QGEKWMD"/>
<proteinExistence type="predicted"/>
<reference evidence="4 5" key="1">
    <citation type="submission" date="2015-08" db="EMBL/GenBank/DDBJ databases">
        <title>Ancestral chromatin configuration constrains chromatin evolution on differentiating sex chromosomes in Drosophila.</title>
        <authorList>
            <person name="Zhou Q."/>
            <person name="Bachtrog D."/>
        </authorList>
    </citation>
    <scope>NUCLEOTIDE SEQUENCE [LARGE SCALE GENOMIC DNA]</scope>
    <source>
        <tissue evidence="4">Whole larvae</tissue>
    </source>
</reference>
<feature type="domain" description="GST C-terminal" evidence="3">
    <location>
        <begin position="88"/>
        <end position="218"/>
    </location>
</feature>
<evidence type="ECO:0000313" key="5">
    <source>
        <dbReference type="Proteomes" id="UP000494163"/>
    </source>
</evidence>
<dbReference type="CDD" id="cd03045">
    <property type="entry name" value="GST_N_Delta_Epsilon"/>
    <property type="match status" value="1"/>
</dbReference>
<dbReference type="InterPro" id="IPR004046">
    <property type="entry name" value="GST_C"/>
</dbReference>
<dbReference type="InterPro" id="IPR036249">
    <property type="entry name" value="Thioredoxin-like_sf"/>
</dbReference>
<dbReference type="Proteomes" id="UP000494163">
    <property type="component" value="Chromosome 2R"/>
</dbReference>
<sequence>MVLVLYGNELSPPVRAVLLTLRELQLEHEFRNVDLMAGEHLLPDFVRKNPQHTVPLLQDDESYIADSHAIIGYLVNKYAQQDTLYPQEPIQRAAVDQRLHYESSVLFNNLKQLNLLLFKQNVTELPKDKLAELYDSYALLEKFLELTTYLAGEHLTIADFSTVATVSTLNLTYAPLDADKYPKLCAWLARLEALPYYEQANLQGARLLADKVRAKLPKQFDKLWQKAFADIKSGAGKQ</sequence>
<evidence type="ECO:0000313" key="4">
    <source>
        <dbReference type="EMBL" id="ALC42401.1"/>
    </source>
</evidence>
<evidence type="ECO:0000259" key="3">
    <source>
        <dbReference type="PROSITE" id="PS50405"/>
    </source>
</evidence>
<dbReference type="SFLD" id="SFLDG01153">
    <property type="entry name" value="Main.4:_Theta-like"/>
    <property type="match status" value="1"/>
</dbReference>
<dbReference type="PROSITE" id="PS50405">
    <property type="entry name" value="GST_CTER"/>
    <property type="match status" value="1"/>
</dbReference>
<comment type="subunit">
    <text evidence="1">Homodimer.</text>
</comment>
<dbReference type="GO" id="GO:0006749">
    <property type="term" value="P:glutathione metabolic process"/>
    <property type="evidence" value="ECO:0007669"/>
    <property type="project" value="TreeGrafter"/>
</dbReference>
<evidence type="ECO:0000256" key="1">
    <source>
        <dbReference type="ARBA" id="ARBA00011738"/>
    </source>
</evidence>
<dbReference type="SFLD" id="SFLDS00019">
    <property type="entry name" value="Glutathione_Transferase_(cytos"/>
    <property type="match status" value="1"/>
</dbReference>
<dbReference type="CDD" id="cd03177">
    <property type="entry name" value="GST_C_Delta_Epsilon"/>
    <property type="match status" value="1"/>
</dbReference>
<dbReference type="SFLD" id="SFLDG00358">
    <property type="entry name" value="Main_(cytGST)"/>
    <property type="match status" value="1"/>
</dbReference>
<dbReference type="Pfam" id="PF13417">
    <property type="entry name" value="GST_N_3"/>
    <property type="match status" value="1"/>
</dbReference>
<dbReference type="PANTHER" id="PTHR43969:SF4">
    <property type="entry name" value="FI01423P-RELATED"/>
    <property type="match status" value="1"/>
</dbReference>
<dbReference type="InterPro" id="IPR036282">
    <property type="entry name" value="Glutathione-S-Trfase_C_sf"/>
</dbReference>
<dbReference type="EMBL" id="CP012524">
    <property type="protein sequence ID" value="ALC42401.1"/>
    <property type="molecule type" value="Genomic_DNA"/>
</dbReference>
<dbReference type="STRING" id="30019.A0A0M4EG15"/>
<organism evidence="4 5">
    <name type="scientific">Drosophila busckii</name>
    <name type="common">Fruit fly</name>
    <dbReference type="NCBI Taxonomy" id="30019"/>
    <lineage>
        <taxon>Eukaryota</taxon>
        <taxon>Metazoa</taxon>
        <taxon>Ecdysozoa</taxon>
        <taxon>Arthropoda</taxon>
        <taxon>Hexapoda</taxon>
        <taxon>Insecta</taxon>
        <taxon>Pterygota</taxon>
        <taxon>Neoptera</taxon>
        <taxon>Endopterygota</taxon>
        <taxon>Diptera</taxon>
        <taxon>Brachycera</taxon>
        <taxon>Muscomorpha</taxon>
        <taxon>Ephydroidea</taxon>
        <taxon>Drosophilidae</taxon>
        <taxon>Drosophila</taxon>
    </lineage>
</organism>
<dbReference type="InterPro" id="IPR010987">
    <property type="entry name" value="Glutathione-S-Trfase_C-like"/>
</dbReference>
<dbReference type="PANTHER" id="PTHR43969">
    <property type="entry name" value="GLUTATHIONE S TRANSFERASE D10, ISOFORM A-RELATED"/>
    <property type="match status" value="1"/>
</dbReference>